<organism evidence="2 3">
    <name type="scientific">Planoprotostelium fungivorum</name>
    <dbReference type="NCBI Taxonomy" id="1890364"/>
    <lineage>
        <taxon>Eukaryota</taxon>
        <taxon>Amoebozoa</taxon>
        <taxon>Evosea</taxon>
        <taxon>Variosea</taxon>
        <taxon>Cavosteliida</taxon>
        <taxon>Cavosteliaceae</taxon>
        <taxon>Planoprotostelium</taxon>
    </lineage>
</organism>
<gene>
    <name evidence="2" type="ORF">PROFUN_01970</name>
</gene>
<feature type="compositionally biased region" description="Low complexity" evidence="1">
    <location>
        <begin position="162"/>
        <end position="171"/>
    </location>
</feature>
<dbReference type="InParanoid" id="A0A2P6NB06"/>
<dbReference type="OrthoDB" id="69229at2759"/>
<feature type="region of interest" description="Disordered" evidence="1">
    <location>
        <begin position="151"/>
        <end position="185"/>
    </location>
</feature>
<proteinExistence type="predicted"/>
<protein>
    <submittedName>
        <fullName evidence="2">Uncharacterized protein</fullName>
    </submittedName>
</protein>
<evidence type="ECO:0000256" key="1">
    <source>
        <dbReference type="SAM" id="MobiDB-lite"/>
    </source>
</evidence>
<name>A0A2P6NB06_9EUKA</name>
<evidence type="ECO:0000313" key="3">
    <source>
        <dbReference type="Proteomes" id="UP000241769"/>
    </source>
</evidence>
<sequence>MSNASIEDILADLDLFIVSTEIELDHITTRKQIKEESRETDDEETFSSRFAYEKATGVVMLPDDLPPLPPDSVPVAAPPPMPHLPNLTPHMNMNMNMMNPPILHDVPPPIWPPPQPRRVHPKQLQYLADVQYAGREKSKRLLRRLDVDPLEDPSQMQSSTGQQQLSQVEQQQQERDWKRRRASYRAKNVHITRRTPTQVAKDLIEAKMAILDNNVSFPS</sequence>
<accession>A0A2P6NB06</accession>
<dbReference type="AlphaFoldDB" id="A0A2P6NB06"/>
<comment type="caution">
    <text evidence="2">The sequence shown here is derived from an EMBL/GenBank/DDBJ whole genome shotgun (WGS) entry which is preliminary data.</text>
</comment>
<dbReference type="Proteomes" id="UP000241769">
    <property type="component" value="Unassembled WGS sequence"/>
</dbReference>
<dbReference type="STRING" id="1890364.A0A2P6NB06"/>
<reference evidence="2 3" key="1">
    <citation type="journal article" date="2018" name="Genome Biol. Evol.">
        <title>Multiple Roots of Fruiting Body Formation in Amoebozoa.</title>
        <authorList>
            <person name="Hillmann F."/>
            <person name="Forbes G."/>
            <person name="Novohradska S."/>
            <person name="Ferling I."/>
            <person name="Riege K."/>
            <person name="Groth M."/>
            <person name="Westermann M."/>
            <person name="Marz M."/>
            <person name="Spaller T."/>
            <person name="Winckler T."/>
            <person name="Schaap P."/>
            <person name="Glockner G."/>
        </authorList>
    </citation>
    <scope>NUCLEOTIDE SEQUENCE [LARGE SCALE GENOMIC DNA]</scope>
    <source>
        <strain evidence="2 3">Jena</strain>
    </source>
</reference>
<evidence type="ECO:0000313" key="2">
    <source>
        <dbReference type="EMBL" id="PRP81136.1"/>
    </source>
</evidence>
<keyword evidence="3" id="KW-1185">Reference proteome</keyword>
<dbReference type="EMBL" id="MDYQ01000129">
    <property type="protein sequence ID" value="PRP81136.1"/>
    <property type="molecule type" value="Genomic_DNA"/>
</dbReference>